<feature type="region of interest" description="Disordered" evidence="2">
    <location>
        <begin position="279"/>
        <end position="298"/>
    </location>
</feature>
<proteinExistence type="predicted"/>
<name>A0A059IWU2_TRIIM</name>
<organism evidence="3 4">
    <name type="scientific">Trichophyton interdigitale (strain MR816)</name>
    <dbReference type="NCBI Taxonomy" id="1215338"/>
    <lineage>
        <taxon>Eukaryota</taxon>
        <taxon>Fungi</taxon>
        <taxon>Dikarya</taxon>
        <taxon>Ascomycota</taxon>
        <taxon>Pezizomycotina</taxon>
        <taxon>Eurotiomycetes</taxon>
        <taxon>Eurotiomycetidae</taxon>
        <taxon>Onygenales</taxon>
        <taxon>Arthrodermataceae</taxon>
        <taxon>Trichophyton</taxon>
    </lineage>
</organism>
<protein>
    <submittedName>
        <fullName evidence="3">Uncharacterized protein</fullName>
    </submittedName>
</protein>
<feature type="coiled-coil region" evidence="1">
    <location>
        <begin position="35"/>
        <end position="62"/>
    </location>
</feature>
<dbReference type="OrthoDB" id="4172108at2759"/>
<dbReference type="HOGENOM" id="CLU_360999_0_0_1"/>
<feature type="region of interest" description="Disordered" evidence="2">
    <location>
        <begin position="341"/>
        <end position="367"/>
    </location>
</feature>
<feature type="region of interest" description="Disordered" evidence="2">
    <location>
        <begin position="494"/>
        <end position="518"/>
    </location>
</feature>
<dbReference type="EMBL" id="AOKY01000949">
    <property type="protein sequence ID" value="KDB20004.1"/>
    <property type="molecule type" value="Genomic_DNA"/>
</dbReference>
<keyword evidence="1" id="KW-0175">Coiled coil</keyword>
<evidence type="ECO:0000313" key="4">
    <source>
        <dbReference type="Proteomes" id="UP000024533"/>
    </source>
</evidence>
<comment type="caution">
    <text evidence="3">The sequence shown here is derived from an EMBL/GenBank/DDBJ whole genome shotgun (WGS) entry which is preliminary data.</text>
</comment>
<sequence>MSFGWSAGDIYQLIVACHTLVSNCTLGPTSALQIVHGLAVEIQELERLLQQLQDLVQDGGETSCIDLRGIEDTLRDCRTHMQKYNNLQQAYDNHHRNNTDPAVAGERRPSTTSTTGGRTREFLISGRNAARVGGELVRHATWGNSQISALQDRVSRHKQSLTLYLTVLERERSIRMGKRLQSVERMIHEIHAEAMPLTRTYPLQRVGSIPSSGLGISDGSSPDSDRYHIMLEAVERQREYAMLQRALAETGNDREWETICDQLDRFHRRVLNVIERKTNSSAQHGCRSEHGSQSENDIELNRTLLNMSRGSLMSPSNENQAYRRRRHAAFETPLERISDEIETETDRQSSHVSVSGTEEVADGSGSQIHRTLSTVTLPSYPPSVFSNFTSTSTAATEDTAVPTTNATHMEIPGSHNKPSYMASPTQPLSASPSTVNSLSIPLSTSPGSIHSYSTPISPGFAPRRSSPNARDSISSFASTAPSVVSMENGNVPLRSRSYSNGNGSSFPPSPGMRLRRDTDDSGHHLSCVWKTIPLNGGVKISWQGHSTSVRCVLSMGYKGDGRMYAIRATDPTNPDDKLPILRLSSAERPTIPHIEPPGDRHRSHEAGVIYFIKAPKTKYGEHPKYYIEDRSDLIYLQSLIFGKNLLLSMLVQKISSVNGKESDRQYLRIWEETDGEGHDGDISILYFASARERPRYIEVHRNNIDPGFERNHRSLVLELQLLQSGQYLRITFSSASDLQLFTETLFKHERPPALQVPRVSSLFADGSAALPWGSP</sequence>
<reference evidence="3 4" key="1">
    <citation type="submission" date="2014-02" db="EMBL/GenBank/DDBJ databases">
        <title>The Genome Sequence of Trichophyton interdigitale MR816.</title>
        <authorList>
            <consortium name="The Broad Institute Genomics Platform"/>
            <person name="Cuomo C.A."/>
            <person name="White T.C."/>
            <person name="Graser Y."/>
            <person name="Martinez-Rossi N."/>
            <person name="Heitman J."/>
            <person name="Young S.K."/>
            <person name="Zeng Q."/>
            <person name="Gargeya S."/>
            <person name="Abouelleil A."/>
            <person name="Alvarado L."/>
            <person name="Chapman S.B."/>
            <person name="Gainer-Dewar J."/>
            <person name="Goldberg J."/>
            <person name="Griggs A."/>
            <person name="Gujja S."/>
            <person name="Hansen M."/>
            <person name="Howarth C."/>
            <person name="Imamovic A."/>
            <person name="Larimer J."/>
            <person name="Martinez D."/>
            <person name="Murphy C."/>
            <person name="Pearson M.D."/>
            <person name="Persinoti G."/>
            <person name="Poon T."/>
            <person name="Priest M."/>
            <person name="Roberts A.D."/>
            <person name="Saif S."/>
            <person name="Shea T.D."/>
            <person name="Sykes S.N."/>
            <person name="Wortman J."/>
            <person name="Nusbaum C."/>
            <person name="Birren B."/>
        </authorList>
    </citation>
    <scope>NUCLEOTIDE SEQUENCE [LARGE SCALE GENOMIC DNA]</scope>
    <source>
        <strain evidence="3 4">MR816</strain>
    </source>
</reference>
<gene>
    <name evidence="3" type="ORF">H109_08028</name>
</gene>
<accession>A0A059IWU2</accession>
<evidence type="ECO:0000256" key="2">
    <source>
        <dbReference type="SAM" id="MobiDB-lite"/>
    </source>
</evidence>
<dbReference type="AlphaFoldDB" id="A0A059IWU2"/>
<feature type="region of interest" description="Disordered" evidence="2">
    <location>
        <begin position="91"/>
        <end position="118"/>
    </location>
</feature>
<dbReference type="Proteomes" id="UP000024533">
    <property type="component" value="Unassembled WGS sequence"/>
</dbReference>
<dbReference type="OMA" id="ETSCIDL"/>
<keyword evidence="4" id="KW-1185">Reference proteome</keyword>
<evidence type="ECO:0000313" key="3">
    <source>
        <dbReference type="EMBL" id="KDB20004.1"/>
    </source>
</evidence>
<feature type="compositionally biased region" description="Low complexity" evidence="2">
    <location>
        <begin position="494"/>
        <end position="506"/>
    </location>
</feature>
<evidence type="ECO:0000256" key="1">
    <source>
        <dbReference type="SAM" id="Coils"/>
    </source>
</evidence>